<name>A0A1F6TS66_9PROT</name>
<sequence>MKMNLNKKTLLQIVLLVLLVLGAAGALLFQQEGGLGFLTDLLEEKPPEVTAPPVAATPPPKPAEPVIPAQPVKGQLGGKPFALERAAVGGGVLTLVSGKDAASAEIRIQLPGARWETPTGKQFKVRGAAPADAPKIAIGMKDEAQAEARPKPFAGQYTLVLEFAQERERKLPGKIHLALSDESKSTVAGTFEADISGFRIVGGKPDLAADSTDTLEYLALREVLKDDPDKPIEVVAVRDERYTRPEEGGKRQSGYLEIEYRIGQGAAQTQRFQFVKEADQWKVLRALAADQIDEAHPLEAPGAKAAPARLFPYLAAKRLEADLRKKSPKQGIYGVSFVSRHSDKYKLGVCEASYRSGPESPAQKTAYLFRLKPGGWALERELDKRERVNFDSGRIEKRK</sequence>
<dbReference type="Proteomes" id="UP000178885">
    <property type="component" value="Unassembled WGS sequence"/>
</dbReference>
<evidence type="ECO:0000313" key="1">
    <source>
        <dbReference type="EMBL" id="OGI47974.1"/>
    </source>
</evidence>
<accession>A0A1F6TS66</accession>
<dbReference type="AlphaFoldDB" id="A0A1F6TS66"/>
<dbReference type="STRING" id="1817760.A2151_05075"/>
<dbReference type="EMBL" id="MFSU01000040">
    <property type="protein sequence ID" value="OGI47974.1"/>
    <property type="molecule type" value="Genomic_DNA"/>
</dbReference>
<gene>
    <name evidence="1" type="ORF">A2151_05075</name>
</gene>
<comment type="caution">
    <text evidence="1">The sequence shown here is derived from an EMBL/GenBank/DDBJ whole genome shotgun (WGS) entry which is preliminary data.</text>
</comment>
<organism evidence="1 2">
    <name type="scientific">Candidatus Muproteobacteria bacterium RBG_16_65_34</name>
    <dbReference type="NCBI Taxonomy" id="1817760"/>
    <lineage>
        <taxon>Bacteria</taxon>
        <taxon>Pseudomonadati</taxon>
        <taxon>Pseudomonadota</taxon>
        <taxon>Candidatus Muproteobacteria</taxon>
    </lineage>
</organism>
<protein>
    <submittedName>
        <fullName evidence="1">Uncharacterized protein</fullName>
    </submittedName>
</protein>
<evidence type="ECO:0000313" key="2">
    <source>
        <dbReference type="Proteomes" id="UP000178885"/>
    </source>
</evidence>
<reference evidence="1 2" key="1">
    <citation type="journal article" date="2016" name="Nat. Commun.">
        <title>Thousands of microbial genomes shed light on interconnected biogeochemical processes in an aquifer system.</title>
        <authorList>
            <person name="Anantharaman K."/>
            <person name="Brown C.T."/>
            <person name="Hug L.A."/>
            <person name="Sharon I."/>
            <person name="Castelle C.J."/>
            <person name="Probst A.J."/>
            <person name="Thomas B.C."/>
            <person name="Singh A."/>
            <person name="Wilkins M.J."/>
            <person name="Karaoz U."/>
            <person name="Brodie E.L."/>
            <person name="Williams K.H."/>
            <person name="Hubbard S.S."/>
            <person name="Banfield J.F."/>
        </authorList>
    </citation>
    <scope>NUCLEOTIDE SEQUENCE [LARGE SCALE GENOMIC DNA]</scope>
</reference>
<proteinExistence type="predicted"/>